<gene>
    <name evidence="1" type="ORF">Q7C36_011265</name>
</gene>
<dbReference type="Proteomes" id="UP001187315">
    <property type="component" value="Unassembled WGS sequence"/>
</dbReference>
<reference evidence="1" key="1">
    <citation type="submission" date="2023-08" db="EMBL/GenBank/DDBJ databases">
        <title>Pelteobagrus vachellii genome.</title>
        <authorList>
            <person name="Liu H."/>
        </authorList>
    </citation>
    <scope>NUCLEOTIDE SEQUENCE</scope>
    <source>
        <strain evidence="1">PRFRI_2022a</strain>
        <tissue evidence="1">Muscle</tissue>
    </source>
</reference>
<evidence type="ECO:0000313" key="2">
    <source>
        <dbReference type="Proteomes" id="UP001187315"/>
    </source>
</evidence>
<evidence type="ECO:0000313" key="1">
    <source>
        <dbReference type="EMBL" id="KAK2843050.1"/>
    </source>
</evidence>
<proteinExistence type="predicted"/>
<name>A0AA88MQG2_TACVA</name>
<accession>A0AA88MQG2</accession>
<dbReference type="EMBL" id="JAVHJS010000011">
    <property type="protein sequence ID" value="KAK2843050.1"/>
    <property type="molecule type" value="Genomic_DNA"/>
</dbReference>
<organism evidence="1 2">
    <name type="scientific">Tachysurus vachellii</name>
    <name type="common">Darkbarbel catfish</name>
    <name type="synonym">Pelteobagrus vachellii</name>
    <dbReference type="NCBI Taxonomy" id="175792"/>
    <lineage>
        <taxon>Eukaryota</taxon>
        <taxon>Metazoa</taxon>
        <taxon>Chordata</taxon>
        <taxon>Craniata</taxon>
        <taxon>Vertebrata</taxon>
        <taxon>Euteleostomi</taxon>
        <taxon>Actinopterygii</taxon>
        <taxon>Neopterygii</taxon>
        <taxon>Teleostei</taxon>
        <taxon>Ostariophysi</taxon>
        <taxon>Siluriformes</taxon>
        <taxon>Bagridae</taxon>
        <taxon>Tachysurus</taxon>
    </lineage>
</organism>
<comment type="caution">
    <text evidence="1">The sequence shown here is derived from an EMBL/GenBank/DDBJ whole genome shotgun (WGS) entry which is preliminary data.</text>
</comment>
<keyword evidence="2" id="KW-1185">Reference proteome</keyword>
<sequence>MVTVGNTWHIITPSHSGFGVMRWSSVISTRVLQALSQPEPSQSHWSGAEAGTAIWSSPSTLGMLRGKKKEKTPWSCRTGLKPNIRAGKWTQMPHASEAVSFREWPAVTRKELVTDKTAKRAVLVHILKSAFSGLRLKM</sequence>
<dbReference type="AlphaFoldDB" id="A0AA88MQG2"/>
<protein>
    <submittedName>
        <fullName evidence="1">Uncharacterized protein</fullName>
    </submittedName>
</protein>